<dbReference type="Gene3D" id="1.20.1250.20">
    <property type="entry name" value="MFS general substrate transporter like domains"/>
    <property type="match status" value="3"/>
</dbReference>
<dbReference type="InterPro" id="IPR036259">
    <property type="entry name" value="MFS_trans_sf"/>
</dbReference>
<feature type="transmembrane region" description="Helical" evidence="7">
    <location>
        <begin position="589"/>
        <end position="609"/>
    </location>
</feature>
<comment type="similarity">
    <text evidence="2">Belongs to the major facilitator superfamily. Sugar transporter (TC 2.A.1.1) family.</text>
</comment>
<dbReference type="GO" id="GO:0016324">
    <property type="term" value="C:apical plasma membrane"/>
    <property type="evidence" value="ECO:0007669"/>
    <property type="project" value="TreeGrafter"/>
</dbReference>
<feature type="transmembrane region" description="Helical" evidence="7">
    <location>
        <begin position="479"/>
        <end position="501"/>
    </location>
</feature>
<dbReference type="AlphaFoldDB" id="A0AAU9X4G7"/>
<feature type="transmembrane region" description="Helical" evidence="7">
    <location>
        <begin position="104"/>
        <end position="125"/>
    </location>
</feature>
<name>A0AAU9X4G7_9CNID</name>
<dbReference type="SUPFAM" id="SSF103473">
    <property type="entry name" value="MFS general substrate transporter"/>
    <property type="match status" value="2"/>
</dbReference>
<feature type="transmembrane region" description="Helical" evidence="7">
    <location>
        <begin position="319"/>
        <end position="340"/>
    </location>
</feature>
<protein>
    <recommendedName>
        <fullName evidence="8">Major facilitator superfamily (MFS) profile domain-containing protein</fullName>
    </recommendedName>
</protein>
<feature type="transmembrane region" description="Helical" evidence="7">
    <location>
        <begin position="211"/>
        <end position="236"/>
    </location>
</feature>
<feature type="transmembrane region" description="Helical" evidence="7">
    <location>
        <begin position="660"/>
        <end position="678"/>
    </location>
</feature>
<feature type="transmembrane region" description="Helical" evidence="7">
    <location>
        <begin position="630"/>
        <end position="648"/>
    </location>
</feature>
<feature type="transmembrane region" description="Helical" evidence="7">
    <location>
        <begin position="256"/>
        <end position="277"/>
    </location>
</feature>
<dbReference type="GO" id="GO:0005366">
    <property type="term" value="F:myo-inositol:proton symporter activity"/>
    <property type="evidence" value="ECO:0007669"/>
    <property type="project" value="TreeGrafter"/>
</dbReference>
<feature type="transmembrane region" description="Helical" evidence="7">
    <location>
        <begin position="160"/>
        <end position="176"/>
    </location>
</feature>
<keyword evidence="4 7" id="KW-0812">Transmembrane</keyword>
<keyword evidence="6 7" id="KW-0472">Membrane</keyword>
<evidence type="ECO:0000313" key="10">
    <source>
        <dbReference type="Proteomes" id="UP001159428"/>
    </source>
</evidence>
<dbReference type="Proteomes" id="UP001159428">
    <property type="component" value="Unassembled WGS sequence"/>
</dbReference>
<evidence type="ECO:0000313" key="9">
    <source>
        <dbReference type="EMBL" id="CAH3136555.1"/>
    </source>
</evidence>
<feature type="transmembrane region" description="Helical" evidence="7">
    <location>
        <begin position="411"/>
        <end position="433"/>
    </location>
</feature>
<accession>A0AAU9X4G7</accession>
<evidence type="ECO:0000256" key="7">
    <source>
        <dbReference type="SAM" id="Phobius"/>
    </source>
</evidence>
<feature type="transmembrane region" description="Helical" evidence="7">
    <location>
        <begin position="64"/>
        <end position="84"/>
    </location>
</feature>
<sequence length="694" mass="75749">MGALLGGFMNQRCGRKPLLLACAMVQRIGASIMDMEQLKRNQILGNSIEQEPLMESSSEAKPRIPACVYIFTFFAAIGGFEMGYNFSVVSGAMILVKEEFHLSTFWQELIVSVAIGTAIVGALLGGFVNQRCGRKPMLLACAMVLTVGAVVEAIATSRNVLLIGRLIVGFGIGNVMDMEQLKRNQILGNSTEQEPLMKSSGEAKPRIPAGVYIFTFFAAIGGFEMGYNFSVVSAAMILVKEEFHLSTFWQVLIESVPFKCSVLFFTGGASVTVPVYIAETAPSDIRGGLVTANNIFITGGQFIAAVVDGIFSPLKRTGWRLMLGLAAIPSIVMFFGCLVLPESPSWLLSKGFSQEAKKVLVKLRGTNDVNDELLAIQTICKKDESLHKTKSFSFSQSTTFQMVATKSTRRALLVGCMLQVIQQFSGIDSVMYYNATIIQMSGIQGDQLAIWLAAVVAFGNFASTIIGVFLVEKLGRRKLLLGSLAGVSLSLFLLGGAFHMAKQHDAAITFHEKTPSEVNSSKCSATGYCLDCLTENCGFCFAKDSANNPINGSCVPINVSSSDNTAAFGRCSRKDHSVTWSYQACPYKYSWLAIVALVLYISAFAPGIGSMPWTINSEIYPLWARSTGNAFATATYWTCNLVISMTFLPLTEWITRYGAFWLYGGISVFGWLFFFVYLPETKKKSLEELQHLFS</sequence>
<dbReference type="PRINTS" id="PR00171">
    <property type="entry name" value="SUGRTRNSPORT"/>
</dbReference>
<evidence type="ECO:0000256" key="2">
    <source>
        <dbReference type="ARBA" id="ARBA00010992"/>
    </source>
</evidence>
<keyword evidence="5 7" id="KW-1133">Transmembrane helix</keyword>
<comment type="caution">
    <text evidence="9">The sequence shown here is derived from an EMBL/GenBank/DDBJ whole genome shotgun (WGS) entry which is preliminary data.</text>
</comment>
<dbReference type="Pfam" id="PF00083">
    <property type="entry name" value="Sugar_tr"/>
    <property type="match status" value="3"/>
</dbReference>
<dbReference type="PROSITE" id="PS00216">
    <property type="entry name" value="SUGAR_TRANSPORT_1"/>
    <property type="match status" value="1"/>
</dbReference>
<reference evidence="9 10" key="1">
    <citation type="submission" date="2022-05" db="EMBL/GenBank/DDBJ databases">
        <authorList>
            <consortium name="Genoscope - CEA"/>
            <person name="William W."/>
        </authorList>
    </citation>
    <scope>NUCLEOTIDE SEQUENCE [LARGE SCALE GENOMIC DNA]</scope>
</reference>
<feature type="transmembrane region" description="Helical" evidence="7">
    <location>
        <begin position="289"/>
        <end position="307"/>
    </location>
</feature>
<dbReference type="InterPro" id="IPR003663">
    <property type="entry name" value="Sugar/inositol_transpt"/>
</dbReference>
<dbReference type="EMBL" id="CALNXJ010000030">
    <property type="protein sequence ID" value="CAH3136555.1"/>
    <property type="molecule type" value="Genomic_DNA"/>
</dbReference>
<keyword evidence="10" id="KW-1185">Reference proteome</keyword>
<dbReference type="PANTHER" id="PTHR48020:SF12">
    <property type="entry name" value="PROTON MYO-INOSITOL COTRANSPORTER"/>
    <property type="match status" value="1"/>
</dbReference>
<keyword evidence="3" id="KW-0813">Transport</keyword>
<evidence type="ECO:0000256" key="3">
    <source>
        <dbReference type="ARBA" id="ARBA00022448"/>
    </source>
</evidence>
<dbReference type="InterPro" id="IPR050814">
    <property type="entry name" value="Myo-inositol_Transporter"/>
</dbReference>
<evidence type="ECO:0000256" key="6">
    <source>
        <dbReference type="ARBA" id="ARBA00023136"/>
    </source>
</evidence>
<feature type="transmembrane region" description="Helical" evidence="7">
    <location>
        <begin position="448"/>
        <end position="472"/>
    </location>
</feature>
<organism evidence="9 10">
    <name type="scientific">Pocillopora meandrina</name>
    <dbReference type="NCBI Taxonomy" id="46732"/>
    <lineage>
        <taxon>Eukaryota</taxon>
        <taxon>Metazoa</taxon>
        <taxon>Cnidaria</taxon>
        <taxon>Anthozoa</taxon>
        <taxon>Hexacorallia</taxon>
        <taxon>Scleractinia</taxon>
        <taxon>Astrocoeniina</taxon>
        <taxon>Pocilloporidae</taxon>
        <taxon>Pocillopora</taxon>
    </lineage>
</organism>
<dbReference type="InterPro" id="IPR005829">
    <property type="entry name" value="Sugar_transporter_CS"/>
</dbReference>
<evidence type="ECO:0000256" key="5">
    <source>
        <dbReference type="ARBA" id="ARBA00022989"/>
    </source>
</evidence>
<dbReference type="PANTHER" id="PTHR48020">
    <property type="entry name" value="PROTON MYO-INOSITOL COTRANSPORTER"/>
    <property type="match status" value="1"/>
</dbReference>
<feature type="transmembrane region" description="Helical" evidence="7">
    <location>
        <begin position="137"/>
        <end position="154"/>
    </location>
</feature>
<proteinExistence type="inferred from homology"/>
<dbReference type="InterPro" id="IPR005828">
    <property type="entry name" value="MFS_sugar_transport-like"/>
</dbReference>
<evidence type="ECO:0000256" key="4">
    <source>
        <dbReference type="ARBA" id="ARBA00022692"/>
    </source>
</evidence>
<comment type="subcellular location">
    <subcellularLocation>
        <location evidence="1">Membrane</location>
        <topology evidence="1">Multi-pass membrane protein</topology>
    </subcellularLocation>
</comment>
<evidence type="ECO:0000256" key="1">
    <source>
        <dbReference type="ARBA" id="ARBA00004141"/>
    </source>
</evidence>
<dbReference type="PROSITE" id="PS50850">
    <property type="entry name" value="MFS"/>
    <property type="match status" value="1"/>
</dbReference>
<evidence type="ECO:0000259" key="8">
    <source>
        <dbReference type="PROSITE" id="PS50850"/>
    </source>
</evidence>
<gene>
    <name evidence="9" type="ORF">PMEA_00017801</name>
</gene>
<feature type="domain" description="Major facilitator superfamily (MFS) profile" evidence="8">
    <location>
        <begin position="71"/>
        <end position="682"/>
    </location>
</feature>
<dbReference type="InterPro" id="IPR020846">
    <property type="entry name" value="MFS_dom"/>
</dbReference>